<dbReference type="STRING" id="61424.A0A2T9Y3K0"/>
<keyword evidence="4" id="KW-0175">Coiled coil</keyword>
<reference evidence="7 8" key="1">
    <citation type="journal article" date="2018" name="MBio">
        <title>Comparative Genomics Reveals the Core Gene Toolbox for the Fungus-Insect Symbiosis.</title>
        <authorList>
            <person name="Wang Y."/>
            <person name="Stata M."/>
            <person name="Wang W."/>
            <person name="Stajich J.E."/>
            <person name="White M.M."/>
            <person name="Moncalvo J.M."/>
        </authorList>
    </citation>
    <scope>NUCLEOTIDE SEQUENCE [LARGE SCALE GENOMIC DNA]</scope>
    <source>
        <strain evidence="7 8">AUS-77-4</strain>
    </source>
</reference>
<feature type="region of interest" description="Disordered" evidence="6">
    <location>
        <begin position="170"/>
        <end position="194"/>
    </location>
</feature>
<dbReference type="PANTHER" id="PTHR13028">
    <property type="entry name" value="RRNA PROCESSING PROTEIN EBNA1-BINDING PROTEIN-RELATED"/>
    <property type="match status" value="1"/>
</dbReference>
<name>A0A2T9Y3K0_9FUNG</name>
<evidence type="ECO:0000256" key="1">
    <source>
        <dbReference type="ARBA" id="ARBA00004604"/>
    </source>
</evidence>
<evidence type="ECO:0000256" key="2">
    <source>
        <dbReference type="ARBA" id="ARBA00007336"/>
    </source>
</evidence>
<accession>A0A2T9Y3K0</accession>
<dbReference type="InterPro" id="IPR008610">
    <property type="entry name" value="Ebp2"/>
</dbReference>
<proteinExistence type="inferred from homology"/>
<gene>
    <name evidence="7" type="ORF">BB559_006308</name>
</gene>
<feature type="compositionally biased region" description="Basic residues" evidence="6">
    <location>
        <begin position="292"/>
        <end position="307"/>
    </location>
</feature>
<feature type="compositionally biased region" description="Acidic residues" evidence="6">
    <location>
        <begin position="24"/>
        <end position="39"/>
    </location>
</feature>
<evidence type="ECO:0000313" key="7">
    <source>
        <dbReference type="EMBL" id="PVU86925.1"/>
    </source>
</evidence>
<evidence type="ECO:0000256" key="3">
    <source>
        <dbReference type="ARBA" id="ARBA00022517"/>
    </source>
</evidence>
<dbReference type="GO" id="GO:0005730">
    <property type="term" value="C:nucleolus"/>
    <property type="evidence" value="ECO:0007669"/>
    <property type="project" value="UniProtKB-SubCell"/>
</dbReference>
<feature type="compositionally biased region" description="Basic and acidic residues" evidence="6">
    <location>
        <begin position="40"/>
        <end position="51"/>
    </location>
</feature>
<dbReference type="Pfam" id="PF05890">
    <property type="entry name" value="Ebp2"/>
    <property type="match status" value="1"/>
</dbReference>
<feature type="compositionally biased region" description="Basic residues" evidence="6">
    <location>
        <begin position="247"/>
        <end position="257"/>
    </location>
</feature>
<dbReference type="GO" id="GO:0034399">
    <property type="term" value="C:nuclear periphery"/>
    <property type="evidence" value="ECO:0007669"/>
    <property type="project" value="TreeGrafter"/>
</dbReference>
<evidence type="ECO:0000256" key="5">
    <source>
        <dbReference type="ARBA" id="ARBA00023242"/>
    </source>
</evidence>
<comment type="caution">
    <text evidence="7">The sequence shown here is derived from an EMBL/GenBank/DDBJ whole genome shotgun (WGS) entry which is preliminary data.</text>
</comment>
<dbReference type="EMBL" id="MBFT01000824">
    <property type="protein sequence ID" value="PVU86925.1"/>
    <property type="molecule type" value="Genomic_DNA"/>
</dbReference>
<feature type="region of interest" description="Disordered" evidence="6">
    <location>
        <begin position="1"/>
        <end position="51"/>
    </location>
</feature>
<dbReference type="Proteomes" id="UP000245699">
    <property type="component" value="Unassembled WGS sequence"/>
</dbReference>
<evidence type="ECO:0000256" key="6">
    <source>
        <dbReference type="SAM" id="MobiDB-lite"/>
    </source>
</evidence>
<dbReference type="GO" id="GO:0042273">
    <property type="term" value="P:ribosomal large subunit biogenesis"/>
    <property type="evidence" value="ECO:0007669"/>
    <property type="project" value="TreeGrafter"/>
</dbReference>
<feature type="compositionally biased region" description="Low complexity" evidence="6">
    <location>
        <begin position="279"/>
        <end position="291"/>
    </location>
</feature>
<dbReference type="GO" id="GO:0030687">
    <property type="term" value="C:preribosome, large subunit precursor"/>
    <property type="evidence" value="ECO:0007669"/>
    <property type="project" value="TreeGrafter"/>
</dbReference>
<feature type="compositionally biased region" description="Basic and acidic residues" evidence="6">
    <location>
        <begin position="237"/>
        <end position="246"/>
    </location>
</feature>
<evidence type="ECO:0000256" key="4">
    <source>
        <dbReference type="ARBA" id="ARBA00023054"/>
    </source>
</evidence>
<keyword evidence="3" id="KW-0690">Ribosome biogenesis</keyword>
<sequence>MSDSENWSDQDYSDIEAAAMNPDQDIDQFDDDDSEEYDSEMEREAELERSALESIKRERQLKKEEKGTFEKAAIAALIKEIKPVELEWIHTCSVTSTKPLTIENPDDDIQLELAIYQQALEAAKIGKKLITDLNIPFTRPSDYFAEMVKTDEDMEKIRLRLLKEHKGIEKSEEAKRQRELKKFGKKVQTEKLQERMTNKRETLGKIEMLKRKRKGMENSMVTDDGEFDIAIADNNKKSFNRDDKRTPNSKRLAKNKRYGSGGAKRGNKRNTAESTSDISGFNGRGKSSGNSRGKKPRLGKNRRMNAK</sequence>
<feature type="compositionally biased region" description="Acidic residues" evidence="6">
    <location>
        <begin position="1"/>
        <end position="14"/>
    </location>
</feature>
<feature type="region of interest" description="Disordered" evidence="6">
    <location>
        <begin position="237"/>
        <end position="307"/>
    </location>
</feature>
<dbReference type="PANTHER" id="PTHR13028:SF0">
    <property type="entry name" value="RRNA-PROCESSING PROTEIN EBP2-RELATED"/>
    <property type="match status" value="1"/>
</dbReference>
<evidence type="ECO:0000313" key="8">
    <source>
        <dbReference type="Proteomes" id="UP000245699"/>
    </source>
</evidence>
<dbReference type="AlphaFoldDB" id="A0A2T9Y3K0"/>
<dbReference type="OrthoDB" id="443772at2759"/>
<comment type="subcellular location">
    <subcellularLocation>
        <location evidence="1">Nucleus</location>
        <location evidence="1">Nucleolus</location>
    </subcellularLocation>
</comment>
<comment type="similarity">
    <text evidence="2">Belongs to the EBP2 family.</text>
</comment>
<organism evidence="7 8">
    <name type="scientific">Furculomyces boomerangus</name>
    <dbReference type="NCBI Taxonomy" id="61424"/>
    <lineage>
        <taxon>Eukaryota</taxon>
        <taxon>Fungi</taxon>
        <taxon>Fungi incertae sedis</taxon>
        <taxon>Zoopagomycota</taxon>
        <taxon>Kickxellomycotina</taxon>
        <taxon>Harpellomycetes</taxon>
        <taxon>Harpellales</taxon>
        <taxon>Harpellaceae</taxon>
        <taxon>Furculomyces</taxon>
    </lineage>
</organism>
<keyword evidence="5" id="KW-0539">Nucleus</keyword>
<dbReference type="GO" id="GO:0006364">
    <property type="term" value="P:rRNA processing"/>
    <property type="evidence" value="ECO:0007669"/>
    <property type="project" value="TreeGrafter"/>
</dbReference>
<keyword evidence="8" id="KW-1185">Reference proteome</keyword>
<protein>
    <submittedName>
        <fullName evidence="7">Uncharacterized protein</fullName>
    </submittedName>
</protein>